<feature type="chain" id="PRO_5046007542" evidence="1">
    <location>
        <begin position="20"/>
        <end position="102"/>
    </location>
</feature>
<accession>A0ABW2NTW0</accession>
<dbReference type="EMBL" id="JBHTCP010000041">
    <property type="protein sequence ID" value="MFC7372458.1"/>
    <property type="molecule type" value="Genomic_DNA"/>
</dbReference>
<dbReference type="RefSeq" id="WP_379750040.1">
    <property type="nucleotide sequence ID" value="NZ_JBHTCP010000041.1"/>
</dbReference>
<evidence type="ECO:0000313" key="2">
    <source>
        <dbReference type="EMBL" id="MFC7372458.1"/>
    </source>
</evidence>
<proteinExistence type="predicted"/>
<sequence>MKRYVLSIVCVLFVVAVLAAGTNPTEQDYHAYTEKETGKITPESVIVERIDFQVFSTFAPHMPNDEYSIVHLGFMGMFFQISKKMNNYPEWLEMFRECACAE</sequence>
<gene>
    <name evidence="2" type="ORF">ACFQPF_12335</name>
</gene>
<comment type="caution">
    <text evidence="2">The sequence shown here is derived from an EMBL/GenBank/DDBJ whole genome shotgun (WGS) entry which is preliminary data.</text>
</comment>
<name>A0ABW2NTW0_9BACL</name>
<dbReference type="Proteomes" id="UP001596549">
    <property type="component" value="Unassembled WGS sequence"/>
</dbReference>
<feature type="signal peptide" evidence="1">
    <location>
        <begin position="1"/>
        <end position="19"/>
    </location>
</feature>
<keyword evidence="1" id="KW-0732">Signal</keyword>
<evidence type="ECO:0000313" key="3">
    <source>
        <dbReference type="Proteomes" id="UP001596549"/>
    </source>
</evidence>
<organism evidence="2 3">
    <name type="scientific">Fictibacillus iocasae</name>
    <dbReference type="NCBI Taxonomy" id="2715437"/>
    <lineage>
        <taxon>Bacteria</taxon>
        <taxon>Bacillati</taxon>
        <taxon>Bacillota</taxon>
        <taxon>Bacilli</taxon>
        <taxon>Bacillales</taxon>
        <taxon>Fictibacillaceae</taxon>
        <taxon>Fictibacillus</taxon>
    </lineage>
</organism>
<evidence type="ECO:0000256" key="1">
    <source>
        <dbReference type="SAM" id="SignalP"/>
    </source>
</evidence>
<keyword evidence="3" id="KW-1185">Reference proteome</keyword>
<protein>
    <submittedName>
        <fullName evidence="2">Uncharacterized protein</fullName>
    </submittedName>
</protein>
<reference evidence="3" key="1">
    <citation type="journal article" date="2019" name="Int. J. Syst. Evol. Microbiol.">
        <title>The Global Catalogue of Microorganisms (GCM) 10K type strain sequencing project: providing services to taxonomists for standard genome sequencing and annotation.</title>
        <authorList>
            <consortium name="The Broad Institute Genomics Platform"/>
            <consortium name="The Broad Institute Genome Sequencing Center for Infectious Disease"/>
            <person name="Wu L."/>
            <person name="Ma J."/>
        </authorList>
    </citation>
    <scope>NUCLEOTIDE SEQUENCE [LARGE SCALE GENOMIC DNA]</scope>
    <source>
        <strain evidence="3">NBRC 106396</strain>
    </source>
</reference>